<protein>
    <submittedName>
        <fullName evidence="1">Hydroxyacid dehydrogenase</fullName>
    </submittedName>
</protein>
<comment type="caution">
    <text evidence="1">The sequence shown here is derived from an EMBL/GenBank/DDBJ whole genome shotgun (WGS) entry which is preliminary data.</text>
</comment>
<dbReference type="InterPro" id="IPR011204">
    <property type="entry name" value="Virulence_RhuM-like"/>
</dbReference>
<evidence type="ECO:0000313" key="1">
    <source>
        <dbReference type="EMBL" id="RHA63082.1"/>
    </source>
</evidence>
<dbReference type="Pfam" id="PF13310">
    <property type="entry name" value="Virulence_RhuM"/>
    <property type="match status" value="1"/>
</dbReference>
<proteinExistence type="predicted"/>
<dbReference type="Proteomes" id="UP000284465">
    <property type="component" value="Unassembled WGS sequence"/>
</dbReference>
<gene>
    <name evidence="1" type="ORF">DW927_17915</name>
</gene>
<organism evidence="1 2">
    <name type="scientific">Roseburia intestinalis</name>
    <dbReference type="NCBI Taxonomy" id="166486"/>
    <lineage>
        <taxon>Bacteria</taxon>
        <taxon>Bacillati</taxon>
        <taxon>Bacillota</taxon>
        <taxon>Clostridia</taxon>
        <taxon>Lachnospirales</taxon>
        <taxon>Lachnospiraceae</taxon>
        <taxon>Roseburia</taxon>
    </lineage>
</organism>
<sequence>MKGDTDLNFQGNILIYQNEKGDTKVDAYFNDSTIWMTQKSISQLYQTSPQNVTLHIKNIYADGELYEEATCKDYLQVQSEGSRTVQRKVKIYNLDMILAIGYRVRNNIGIHFRNWSSSVLSEYMKKGFVLNDERLKNPKKFGSDYFDELLERIRDIRSSEKRVYLKVRDIFATSVDYDPHCEQADLFFKTVQNKLHYSVHGHTAPELIVERADASKKNMGLTSFKGAKVRKSDITIAKNYLTQEELENLNRIVTMYLDYAEDQAKRHIPMYMNDWENRLDAFLQFTGRSVLDNAGHISREAADKFVNEQYAIFDHNRHCLESEDSMELDALPILPKK</sequence>
<name>A0A3R6GMJ5_9FIRM</name>
<dbReference type="AlphaFoldDB" id="A0A3R6GMJ5"/>
<dbReference type="PIRSF" id="PIRSF015268">
    <property type="entry name" value="Virulence_RhuM"/>
    <property type="match status" value="1"/>
</dbReference>
<accession>A0A3R6GMJ5</accession>
<evidence type="ECO:0000313" key="2">
    <source>
        <dbReference type="Proteomes" id="UP000284465"/>
    </source>
</evidence>
<dbReference type="PANTHER" id="PTHR35810:SF1">
    <property type="entry name" value="CYTOPLASMIC PROTEIN"/>
    <property type="match status" value="1"/>
</dbReference>
<dbReference type="EMBL" id="QSFP01000032">
    <property type="protein sequence ID" value="RHA63082.1"/>
    <property type="molecule type" value="Genomic_DNA"/>
</dbReference>
<dbReference type="PANTHER" id="PTHR35810">
    <property type="entry name" value="CYTOPLASMIC PROTEIN-RELATED"/>
    <property type="match status" value="1"/>
</dbReference>
<reference evidence="1 2" key="1">
    <citation type="submission" date="2018-08" db="EMBL/GenBank/DDBJ databases">
        <title>A genome reference for cultivated species of the human gut microbiota.</title>
        <authorList>
            <person name="Zou Y."/>
            <person name="Xue W."/>
            <person name="Luo G."/>
        </authorList>
    </citation>
    <scope>NUCLEOTIDE SEQUENCE [LARGE SCALE GENOMIC DNA]</scope>
    <source>
        <strain evidence="1 2">AM43-11</strain>
    </source>
</reference>